<comment type="subcellular location">
    <subcellularLocation>
        <location evidence="1 17">Cell membrane</location>
        <topology evidence="1 17">Multi-pass membrane protein</topology>
    </subcellularLocation>
</comment>
<comment type="similarity">
    <text evidence="2 17">Belongs to the UppP family.</text>
</comment>
<protein>
    <recommendedName>
        <fullName evidence="4 17">Undecaprenyl-diphosphatase</fullName>
        <ecNumber evidence="3 17">3.6.1.27</ecNumber>
    </recommendedName>
    <alternativeName>
        <fullName evidence="15 17">Bacitracin resistance protein</fullName>
    </alternativeName>
    <alternativeName>
        <fullName evidence="14 17">Undecaprenyl pyrophosphate phosphatase</fullName>
    </alternativeName>
</protein>
<evidence type="ECO:0000256" key="13">
    <source>
        <dbReference type="ARBA" id="ARBA00023316"/>
    </source>
</evidence>
<evidence type="ECO:0000313" key="20">
    <source>
        <dbReference type="Proteomes" id="UP000265614"/>
    </source>
</evidence>
<comment type="miscellaneous">
    <text evidence="17">Bacitracin is thought to be involved in the inhibition of peptidoglycan synthesis by sequestering undecaprenyl diphosphate, thereby reducing the pool of lipid carrier available.</text>
</comment>
<evidence type="ECO:0000256" key="2">
    <source>
        <dbReference type="ARBA" id="ARBA00010621"/>
    </source>
</evidence>
<dbReference type="GO" id="GO:0071555">
    <property type="term" value="P:cell wall organization"/>
    <property type="evidence" value="ECO:0007669"/>
    <property type="project" value="UniProtKB-KW"/>
</dbReference>
<accession>A0A3A3ZFH8</accession>
<organism evidence="19 20">
    <name type="scientific">Vallicoccus soli</name>
    <dbReference type="NCBI Taxonomy" id="2339232"/>
    <lineage>
        <taxon>Bacteria</taxon>
        <taxon>Bacillati</taxon>
        <taxon>Actinomycetota</taxon>
        <taxon>Actinomycetes</taxon>
        <taxon>Motilibacterales</taxon>
        <taxon>Vallicoccaceae</taxon>
        <taxon>Vallicoccus</taxon>
    </lineage>
</organism>
<dbReference type="OrthoDB" id="9808289at2"/>
<dbReference type="EC" id="3.6.1.27" evidence="3 17"/>
<evidence type="ECO:0000256" key="1">
    <source>
        <dbReference type="ARBA" id="ARBA00004651"/>
    </source>
</evidence>
<dbReference type="GO" id="GO:0009252">
    <property type="term" value="P:peptidoglycan biosynthetic process"/>
    <property type="evidence" value="ECO:0007669"/>
    <property type="project" value="UniProtKB-KW"/>
</dbReference>
<comment type="caution">
    <text evidence="19">The sequence shown here is derived from an EMBL/GenBank/DDBJ whole genome shotgun (WGS) entry which is preliminary data.</text>
</comment>
<dbReference type="GO" id="GO:0005886">
    <property type="term" value="C:plasma membrane"/>
    <property type="evidence" value="ECO:0007669"/>
    <property type="project" value="UniProtKB-SubCell"/>
</dbReference>
<dbReference type="InterPro" id="IPR003824">
    <property type="entry name" value="UppP"/>
</dbReference>
<keyword evidence="7 17" id="KW-0378">Hydrolase</keyword>
<keyword evidence="6 17" id="KW-0812">Transmembrane</keyword>
<evidence type="ECO:0000256" key="16">
    <source>
        <dbReference type="ARBA" id="ARBA00047594"/>
    </source>
</evidence>
<dbReference type="NCBIfam" id="NF001392">
    <property type="entry name" value="PRK00281.2-1"/>
    <property type="match status" value="1"/>
</dbReference>
<feature type="transmembrane region" description="Helical" evidence="17">
    <location>
        <begin position="314"/>
        <end position="335"/>
    </location>
</feature>
<keyword evidence="5 17" id="KW-1003">Cell membrane</keyword>
<dbReference type="PANTHER" id="PTHR30622">
    <property type="entry name" value="UNDECAPRENYL-DIPHOSPHATASE"/>
    <property type="match status" value="1"/>
</dbReference>
<dbReference type="PANTHER" id="PTHR30622:SF4">
    <property type="entry name" value="UNDECAPRENYL-DIPHOSPHATASE"/>
    <property type="match status" value="1"/>
</dbReference>
<feature type="transmembrane region" description="Helical" evidence="17">
    <location>
        <begin position="249"/>
        <end position="270"/>
    </location>
</feature>
<gene>
    <name evidence="17" type="primary">uppP</name>
    <name evidence="19" type="ORF">D5H78_16190</name>
</gene>
<evidence type="ECO:0000256" key="8">
    <source>
        <dbReference type="ARBA" id="ARBA00022960"/>
    </source>
</evidence>
<feature type="region of interest" description="Disordered" evidence="18">
    <location>
        <begin position="1"/>
        <end position="54"/>
    </location>
</feature>
<feature type="transmembrane region" description="Helical" evidence="17">
    <location>
        <begin position="177"/>
        <end position="197"/>
    </location>
</feature>
<dbReference type="Pfam" id="PF02673">
    <property type="entry name" value="BacA"/>
    <property type="match status" value="1"/>
</dbReference>
<evidence type="ECO:0000256" key="4">
    <source>
        <dbReference type="ARBA" id="ARBA00021581"/>
    </source>
</evidence>
<evidence type="ECO:0000256" key="5">
    <source>
        <dbReference type="ARBA" id="ARBA00022475"/>
    </source>
</evidence>
<dbReference type="Proteomes" id="UP000265614">
    <property type="component" value="Unassembled WGS sequence"/>
</dbReference>
<evidence type="ECO:0000256" key="12">
    <source>
        <dbReference type="ARBA" id="ARBA00023251"/>
    </source>
</evidence>
<evidence type="ECO:0000256" key="11">
    <source>
        <dbReference type="ARBA" id="ARBA00023136"/>
    </source>
</evidence>
<evidence type="ECO:0000313" key="19">
    <source>
        <dbReference type="EMBL" id="RJK93851.1"/>
    </source>
</evidence>
<feature type="transmembrane region" description="Helical" evidence="17">
    <location>
        <begin position="147"/>
        <end position="165"/>
    </location>
</feature>
<keyword evidence="12 17" id="KW-0046">Antibiotic resistance</keyword>
<keyword evidence="10 17" id="KW-1133">Transmembrane helix</keyword>
<dbReference type="AlphaFoldDB" id="A0A3A3ZFH8"/>
<evidence type="ECO:0000256" key="15">
    <source>
        <dbReference type="ARBA" id="ARBA00032932"/>
    </source>
</evidence>
<keyword evidence="13 17" id="KW-0961">Cell wall biogenesis/degradation</keyword>
<dbReference type="GO" id="GO:0050380">
    <property type="term" value="F:undecaprenyl-diphosphatase activity"/>
    <property type="evidence" value="ECO:0007669"/>
    <property type="project" value="UniProtKB-UniRule"/>
</dbReference>
<evidence type="ECO:0000256" key="3">
    <source>
        <dbReference type="ARBA" id="ARBA00012374"/>
    </source>
</evidence>
<reference evidence="19 20" key="1">
    <citation type="submission" date="2018-09" db="EMBL/GenBank/DDBJ databases">
        <title>YIM 75000 draft genome.</title>
        <authorList>
            <person name="Tang S."/>
            <person name="Feng Y."/>
        </authorList>
    </citation>
    <scope>NUCLEOTIDE SEQUENCE [LARGE SCALE GENOMIC DNA]</scope>
    <source>
        <strain evidence="19 20">YIM 75000</strain>
    </source>
</reference>
<evidence type="ECO:0000256" key="6">
    <source>
        <dbReference type="ARBA" id="ARBA00022692"/>
    </source>
</evidence>
<feature type="compositionally biased region" description="Basic and acidic residues" evidence="18">
    <location>
        <begin position="34"/>
        <end position="54"/>
    </location>
</feature>
<evidence type="ECO:0000256" key="7">
    <source>
        <dbReference type="ARBA" id="ARBA00022801"/>
    </source>
</evidence>
<dbReference type="GO" id="GO:0008360">
    <property type="term" value="P:regulation of cell shape"/>
    <property type="evidence" value="ECO:0007669"/>
    <property type="project" value="UniProtKB-KW"/>
</dbReference>
<comment type="catalytic activity">
    <reaction evidence="16 17">
        <text>di-trans,octa-cis-undecaprenyl diphosphate + H2O = di-trans,octa-cis-undecaprenyl phosphate + phosphate + H(+)</text>
        <dbReference type="Rhea" id="RHEA:28094"/>
        <dbReference type="ChEBI" id="CHEBI:15377"/>
        <dbReference type="ChEBI" id="CHEBI:15378"/>
        <dbReference type="ChEBI" id="CHEBI:43474"/>
        <dbReference type="ChEBI" id="CHEBI:58405"/>
        <dbReference type="ChEBI" id="CHEBI:60392"/>
        <dbReference type="EC" id="3.6.1.27"/>
    </reaction>
</comment>
<keyword evidence="11 17" id="KW-0472">Membrane</keyword>
<dbReference type="HAMAP" id="MF_01006">
    <property type="entry name" value="Undec_diphosphatase"/>
    <property type="match status" value="1"/>
</dbReference>
<feature type="transmembrane region" description="Helical" evidence="17">
    <location>
        <begin position="282"/>
        <end position="302"/>
    </location>
</feature>
<evidence type="ECO:0000256" key="10">
    <source>
        <dbReference type="ARBA" id="ARBA00022989"/>
    </source>
</evidence>
<evidence type="ECO:0000256" key="9">
    <source>
        <dbReference type="ARBA" id="ARBA00022984"/>
    </source>
</evidence>
<proteinExistence type="inferred from homology"/>
<dbReference type="GO" id="GO:0046677">
    <property type="term" value="P:response to antibiotic"/>
    <property type="evidence" value="ECO:0007669"/>
    <property type="project" value="UniProtKB-UniRule"/>
</dbReference>
<evidence type="ECO:0000256" key="17">
    <source>
        <dbReference type="HAMAP-Rule" id="MF_01006"/>
    </source>
</evidence>
<comment type="function">
    <text evidence="17">Catalyzes the dephosphorylation of undecaprenyl diphosphate (UPP). Confers resistance to bacitracin.</text>
</comment>
<evidence type="ECO:0000256" key="14">
    <source>
        <dbReference type="ARBA" id="ARBA00032707"/>
    </source>
</evidence>
<dbReference type="NCBIfam" id="TIGR00753">
    <property type="entry name" value="undec_PP_bacA"/>
    <property type="match status" value="1"/>
</dbReference>
<keyword evidence="20" id="KW-1185">Reference proteome</keyword>
<name>A0A3A3ZFH8_9ACTN</name>
<keyword evidence="8 17" id="KW-0133">Cell shape</keyword>
<dbReference type="EMBL" id="QZEZ01000008">
    <property type="protein sequence ID" value="RJK93851.1"/>
    <property type="molecule type" value="Genomic_DNA"/>
</dbReference>
<evidence type="ECO:0000256" key="18">
    <source>
        <dbReference type="SAM" id="MobiDB-lite"/>
    </source>
</evidence>
<keyword evidence="9 17" id="KW-0573">Peptidoglycan synthesis</keyword>
<sequence>MVPSPSRETRSPLLPTRRSSTRRRLSVGCAGADDDAHPHPDREETHAPGPREHARERVVIGTGQAVVLGALQGLTEFLPISSSAHLRVAGELTGWGDPGAAFTAVTQLGTETAVLLYFRKDIWRIVRTWTLSLWRRKELRRDPDARLGWWIIVGTLPIGVLGFAFRDAIEGPARNLWLISGTLIGFGLLLGVVDRLATGRRTIDQLTGRHAVGFGFAQALALVPGVSRSGGTITGGLLLGYSRAAAARYSFLLAIPAVLASGVFELRKIVDGTDPVEWQPTLVATLVAFGVGYAVIAWFLRYISSEKHSFMPFVVYRVVLGLALIALLATGTISAT</sequence>